<sequence>MTVDLSRLDVRLPVVEADAALQALLAEPPAGHTPNLQPADWYERVFDAMACAHPEACTCNTEPVR</sequence>
<dbReference type="RefSeq" id="WP_208030920.1">
    <property type="nucleotide sequence ID" value="NZ_CP071839.1"/>
</dbReference>
<dbReference type="Proteomes" id="UP000663908">
    <property type="component" value="Chromosome"/>
</dbReference>
<proteinExistence type="predicted"/>
<keyword evidence="2" id="KW-1185">Reference proteome</keyword>
<accession>A0ABX7TKW6</accession>
<evidence type="ECO:0000313" key="1">
    <source>
        <dbReference type="EMBL" id="QTD97032.1"/>
    </source>
</evidence>
<organism evidence="1 2">
    <name type="scientific">Streptomyces cyanogenus</name>
    <dbReference type="NCBI Taxonomy" id="80860"/>
    <lineage>
        <taxon>Bacteria</taxon>
        <taxon>Bacillati</taxon>
        <taxon>Actinomycetota</taxon>
        <taxon>Actinomycetes</taxon>
        <taxon>Kitasatosporales</taxon>
        <taxon>Streptomycetaceae</taxon>
        <taxon>Streptomyces</taxon>
    </lineage>
</organism>
<gene>
    <name evidence="1" type="ORF">S1361_06685</name>
</gene>
<evidence type="ECO:0000313" key="2">
    <source>
        <dbReference type="Proteomes" id="UP000663908"/>
    </source>
</evidence>
<dbReference type="EMBL" id="CP071839">
    <property type="protein sequence ID" value="QTD97032.1"/>
    <property type="molecule type" value="Genomic_DNA"/>
</dbReference>
<name>A0ABX7TKW6_STRCY</name>
<reference evidence="1 2" key="1">
    <citation type="submission" date="2021-03" db="EMBL/GenBank/DDBJ databases">
        <title>Complete genome sequence of Streptomyces cyanogenus S136, producer of anticancer angucycline landomycin A.</title>
        <authorList>
            <person name="Hrab P."/>
            <person name="Ruckert C."/>
            <person name="Busche T."/>
            <person name="Ostash I."/>
            <person name="Kalinowski J."/>
            <person name="Fedorenko V."/>
            <person name="Yushchuk O."/>
            <person name="Ostash B."/>
        </authorList>
    </citation>
    <scope>NUCLEOTIDE SEQUENCE [LARGE SCALE GENOMIC DNA]</scope>
    <source>
        <strain evidence="1 2">S136</strain>
    </source>
</reference>
<protein>
    <submittedName>
        <fullName evidence="1">Uncharacterized protein</fullName>
    </submittedName>
</protein>